<sequence>MLKIFIIILILIHVIASTSFNSLDTADLQTIGFKSESTNDQSYIDVDLDNDVNDETIDDSDINVAKLRYKDHWACVICTPKVTPGIFRFAFRCTRCFPLRRNGPKLAPV</sequence>
<accession>A0ACA9L4G9</accession>
<protein>
    <submittedName>
        <fullName evidence="1">8115_t:CDS:1</fullName>
    </submittedName>
</protein>
<keyword evidence="2" id="KW-1185">Reference proteome</keyword>
<organism evidence="1 2">
    <name type="scientific">Scutellospora calospora</name>
    <dbReference type="NCBI Taxonomy" id="85575"/>
    <lineage>
        <taxon>Eukaryota</taxon>
        <taxon>Fungi</taxon>
        <taxon>Fungi incertae sedis</taxon>
        <taxon>Mucoromycota</taxon>
        <taxon>Glomeromycotina</taxon>
        <taxon>Glomeromycetes</taxon>
        <taxon>Diversisporales</taxon>
        <taxon>Gigasporaceae</taxon>
        <taxon>Scutellospora</taxon>
    </lineage>
</organism>
<evidence type="ECO:0000313" key="2">
    <source>
        <dbReference type="Proteomes" id="UP000789860"/>
    </source>
</evidence>
<dbReference type="EMBL" id="CAJVPM010003894">
    <property type="protein sequence ID" value="CAG8506985.1"/>
    <property type="molecule type" value="Genomic_DNA"/>
</dbReference>
<comment type="caution">
    <text evidence="1">The sequence shown here is derived from an EMBL/GenBank/DDBJ whole genome shotgun (WGS) entry which is preliminary data.</text>
</comment>
<dbReference type="Proteomes" id="UP000789860">
    <property type="component" value="Unassembled WGS sequence"/>
</dbReference>
<evidence type="ECO:0000313" key="1">
    <source>
        <dbReference type="EMBL" id="CAG8506985.1"/>
    </source>
</evidence>
<proteinExistence type="predicted"/>
<name>A0ACA9L4G9_9GLOM</name>
<gene>
    <name evidence="1" type="ORF">SCALOS_LOCUS3493</name>
</gene>
<reference evidence="1" key="1">
    <citation type="submission" date="2021-06" db="EMBL/GenBank/DDBJ databases">
        <authorList>
            <person name="Kallberg Y."/>
            <person name="Tangrot J."/>
            <person name="Rosling A."/>
        </authorList>
    </citation>
    <scope>NUCLEOTIDE SEQUENCE</scope>
    <source>
        <strain evidence="1">AU212A</strain>
    </source>
</reference>